<dbReference type="AlphaFoldDB" id="A0A414AVE4"/>
<accession>A0A414AVE4</accession>
<dbReference type="EMBL" id="QSHZ01000012">
    <property type="protein sequence ID" value="RHC55679.1"/>
    <property type="molecule type" value="Genomic_DNA"/>
</dbReference>
<evidence type="ECO:0000313" key="2">
    <source>
        <dbReference type="Proteomes" id="UP000283975"/>
    </source>
</evidence>
<comment type="caution">
    <text evidence="1">The sequence shown here is derived from an EMBL/GenBank/DDBJ whole genome shotgun (WGS) entry which is preliminary data.</text>
</comment>
<protein>
    <recommendedName>
        <fullName evidence="3">Prophage tail endopeptidase domain-containing protein</fullName>
    </recommendedName>
</protein>
<dbReference type="Proteomes" id="UP000283975">
    <property type="component" value="Unassembled WGS sequence"/>
</dbReference>
<gene>
    <name evidence="1" type="ORF">DW839_12560</name>
</gene>
<organism evidence="1 2">
    <name type="scientific">Enterocloster bolteae</name>
    <dbReference type="NCBI Taxonomy" id="208479"/>
    <lineage>
        <taxon>Bacteria</taxon>
        <taxon>Bacillati</taxon>
        <taxon>Bacillota</taxon>
        <taxon>Clostridia</taxon>
        <taxon>Lachnospirales</taxon>
        <taxon>Lachnospiraceae</taxon>
        <taxon>Enterocloster</taxon>
    </lineage>
</organism>
<reference evidence="1 2" key="1">
    <citation type="submission" date="2018-08" db="EMBL/GenBank/DDBJ databases">
        <title>A genome reference for cultivated species of the human gut microbiota.</title>
        <authorList>
            <person name="Zou Y."/>
            <person name="Xue W."/>
            <person name="Luo G."/>
        </authorList>
    </citation>
    <scope>NUCLEOTIDE SEQUENCE [LARGE SCALE GENOMIC DNA]</scope>
    <source>
        <strain evidence="1 2">AM35-14</strain>
    </source>
</reference>
<evidence type="ECO:0000313" key="1">
    <source>
        <dbReference type="EMBL" id="RHC55679.1"/>
    </source>
</evidence>
<proteinExistence type="predicted"/>
<dbReference type="RefSeq" id="WP_119205054.1">
    <property type="nucleotide sequence ID" value="NZ_JANFYA010000022.1"/>
</dbReference>
<sequence length="369" mass="42389">MYDMSYAEFTNEQVIKMLEGNRTIDFEYELMNNEEKVITTLDNVECSISFNSEAEIMGTASIRFRETEIRSYYTDLRIRPWFKIQAPDRTWIRHPLGIYIITTPTRQDGGGKVYIDADCYDKSIILQEDKLTDRLLIKAESLYVNEVRNVLMSAGINKTNIDGSELRTSVDLEYEIGTSKLDVINSLLQAINYTPIHFDRMGNAVAKKYIEPDERAAEYGYMTDDNSLILSGANQSNDLYNVPNIVIRYVENPDVENTSLRSEYVNNDASSPLSIQRRGRKIVNVESVDDIADQGTLDAFTRRVAIEMSQVNDNVVLPTALMPHHEYRNCIYLRNDNLGITSKYIEYAWSMKLGIGEKMNHTLKKVMRI</sequence>
<name>A0A414AVE4_9FIRM</name>
<evidence type="ECO:0008006" key="3">
    <source>
        <dbReference type="Google" id="ProtNLM"/>
    </source>
</evidence>